<evidence type="ECO:0000259" key="1">
    <source>
        <dbReference type="Pfam" id="PF01370"/>
    </source>
</evidence>
<proteinExistence type="predicted"/>
<dbReference type="InterPro" id="IPR036291">
    <property type="entry name" value="NAD(P)-bd_dom_sf"/>
</dbReference>
<feature type="domain" description="NAD-dependent epimerase/dehydratase" evidence="1">
    <location>
        <begin position="16"/>
        <end position="210"/>
    </location>
</feature>
<dbReference type="PANTHER" id="PTHR48079:SF6">
    <property type="entry name" value="NAD(P)-BINDING DOMAIN-CONTAINING PROTEIN-RELATED"/>
    <property type="match status" value="1"/>
</dbReference>
<name>A0A512LBD3_9PROT</name>
<evidence type="ECO:0000313" key="3">
    <source>
        <dbReference type="Proteomes" id="UP000321337"/>
    </source>
</evidence>
<accession>A0A512LBD3</accession>
<dbReference type="SUPFAM" id="SSF51735">
    <property type="entry name" value="NAD(P)-binding Rossmann-fold domains"/>
    <property type="match status" value="1"/>
</dbReference>
<dbReference type="Proteomes" id="UP000321337">
    <property type="component" value="Unassembled WGS sequence"/>
</dbReference>
<dbReference type="Gene3D" id="3.40.50.720">
    <property type="entry name" value="NAD(P)-binding Rossmann-like Domain"/>
    <property type="match status" value="1"/>
</dbReference>
<dbReference type="AlphaFoldDB" id="A0A512LBD3"/>
<dbReference type="PANTHER" id="PTHR48079">
    <property type="entry name" value="PROTEIN YEEZ"/>
    <property type="match status" value="1"/>
</dbReference>
<dbReference type="GO" id="GO:0004029">
    <property type="term" value="F:aldehyde dehydrogenase (NAD+) activity"/>
    <property type="evidence" value="ECO:0007669"/>
    <property type="project" value="TreeGrafter"/>
</dbReference>
<evidence type="ECO:0000313" key="2">
    <source>
        <dbReference type="EMBL" id="GEP31800.1"/>
    </source>
</evidence>
<sequence length="291" mass="32365">MANILIIGCGDVGLRCARLLAPRHRLYGLARTPQSAQRLREAGITPVRGDLDDHASLARLSGVADWVLHFAPPPACGEHDMRTRKLLSILGKSRILPRRLVYISTSGVYGDCAGALIDETRPPRPQNARARRRLDAEQQVRRWGRRNGVAVSILRVPGIYAAERLPIERLQHGTPALRAEDDVFTNHIHADDLAQIAIYALFHARAGRIYHASDDSRMNMGDYFARVAATFGLPAPPRITRAEAEATLPAPLLSFMRESRRLLNQRIRSELGVRLLYADVDAFLKTQRPAG</sequence>
<gene>
    <name evidence="2" type="ORF">TPL01_29380</name>
</gene>
<protein>
    <recommendedName>
        <fullName evidence="1">NAD-dependent epimerase/dehydratase domain-containing protein</fullName>
    </recommendedName>
</protein>
<dbReference type="Pfam" id="PF01370">
    <property type="entry name" value="Epimerase"/>
    <property type="match status" value="1"/>
</dbReference>
<dbReference type="RefSeq" id="WP_147074758.1">
    <property type="nucleotide sequence ID" value="NZ_AP021884.1"/>
</dbReference>
<dbReference type="OrthoDB" id="9808276at2"/>
<reference evidence="2 3" key="1">
    <citation type="submission" date="2019-07" db="EMBL/GenBank/DDBJ databases">
        <title>Whole genome shotgun sequence of Thiobacillus plumbophilus NBRC 107929.</title>
        <authorList>
            <person name="Hosoyama A."/>
            <person name="Uohara A."/>
            <person name="Ohji S."/>
            <person name="Ichikawa N."/>
        </authorList>
    </citation>
    <scope>NUCLEOTIDE SEQUENCE [LARGE SCALE GENOMIC DNA]</scope>
    <source>
        <strain evidence="2 3">NBRC 107929</strain>
    </source>
</reference>
<dbReference type="InterPro" id="IPR001509">
    <property type="entry name" value="Epimerase_deHydtase"/>
</dbReference>
<dbReference type="GO" id="GO:0005737">
    <property type="term" value="C:cytoplasm"/>
    <property type="evidence" value="ECO:0007669"/>
    <property type="project" value="TreeGrafter"/>
</dbReference>
<dbReference type="InterPro" id="IPR051783">
    <property type="entry name" value="NAD(P)-dependent_oxidoreduct"/>
</dbReference>
<dbReference type="EMBL" id="BKAD01000037">
    <property type="protein sequence ID" value="GEP31800.1"/>
    <property type="molecule type" value="Genomic_DNA"/>
</dbReference>
<keyword evidence="3" id="KW-1185">Reference proteome</keyword>
<dbReference type="CDD" id="cd05266">
    <property type="entry name" value="SDR_a4"/>
    <property type="match status" value="1"/>
</dbReference>
<comment type="caution">
    <text evidence="2">The sequence shown here is derived from an EMBL/GenBank/DDBJ whole genome shotgun (WGS) entry which is preliminary data.</text>
</comment>
<organism evidence="2 3">
    <name type="scientific">Sulfuriferula plumbiphila</name>
    <dbReference type="NCBI Taxonomy" id="171865"/>
    <lineage>
        <taxon>Bacteria</taxon>
        <taxon>Pseudomonadati</taxon>
        <taxon>Pseudomonadota</taxon>
        <taxon>Betaproteobacteria</taxon>
        <taxon>Nitrosomonadales</taxon>
        <taxon>Sulfuricellaceae</taxon>
        <taxon>Sulfuriferula</taxon>
    </lineage>
</organism>